<gene>
    <name evidence="1" type="ORF">H072_9387</name>
</gene>
<dbReference type="AlphaFoldDB" id="S8A212"/>
<dbReference type="OrthoDB" id="5301443at2759"/>
<proteinExistence type="predicted"/>
<reference evidence="2" key="2">
    <citation type="submission" date="2013-04" db="EMBL/GenBank/DDBJ databases">
        <title>Genomic mechanisms accounting for the adaptation to parasitism in nematode-trapping fungi.</title>
        <authorList>
            <person name="Ahren D.G."/>
        </authorList>
    </citation>
    <scope>NUCLEOTIDE SEQUENCE [LARGE SCALE GENOMIC DNA]</scope>
    <source>
        <strain evidence="2">CBS 200.50</strain>
    </source>
</reference>
<dbReference type="HOGENOM" id="CLU_529988_0_0_1"/>
<dbReference type="EMBL" id="AQGS01000803">
    <property type="protein sequence ID" value="EPS37030.1"/>
    <property type="molecule type" value="Genomic_DNA"/>
</dbReference>
<evidence type="ECO:0000313" key="1">
    <source>
        <dbReference type="EMBL" id="EPS37030.1"/>
    </source>
</evidence>
<evidence type="ECO:0000313" key="2">
    <source>
        <dbReference type="Proteomes" id="UP000015100"/>
    </source>
</evidence>
<keyword evidence="2" id="KW-1185">Reference proteome</keyword>
<comment type="caution">
    <text evidence="1">The sequence shown here is derived from an EMBL/GenBank/DDBJ whole genome shotgun (WGS) entry which is preliminary data.</text>
</comment>
<name>S8A212_DACHA</name>
<dbReference type="OMA" id="WKISING"/>
<sequence>MEVYIRTGAQLYASKIDIDRPDGKCFPIHTHCWRVFGVLVGGIKPQIQDGRLLKAHDLFPVSKLNILVELCEEFMGWASWVSWPHNKGWNTTLDTYWSNLDLPQDYEGRKDLELSPRSIMDHHTISATGRVFRKLRFPGLDLMKKDLSCTVPDVLPLPVELTWQVLSFLPGSSIHGFSLWGWPRRVKVPDSIWKEQFDRRGELGHIRHRVKYLEGVSYYRTFLAVASILGWGDSSATVANYRRIWDSSMMIMDTLSDIEKCQIFTGDTLKKDKSVEEIGAENGAGMSSSWKISINGPKLVWHDDKRRFRFTAPAHPDPSNYYHLGEFKATGILVSYIGSNSMRFVSGLTFLPGKQTLGRINPSDQVYSNLMSKTAQEEQLVLWAGATTDGFAHIMVAAADEKPSWEAGDLNISKVPIMATSSGIDITRVRIGTGVYILKLLEIDL</sequence>
<protein>
    <submittedName>
        <fullName evidence="1">Uncharacterized protein</fullName>
    </submittedName>
</protein>
<dbReference type="eggNOG" id="ENOG502SWWQ">
    <property type="taxonomic scope" value="Eukaryota"/>
</dbReference>
<reference evidence="1 2" key="1">
    <citation type="journal article" date="2013" name="PLoS Genet.">
        <title>Genomic mechanisms accounting for the adaptation to parasitism in nematode-trapping fungi.</title>
        <authorList>
            <person name="Meerupati T."/>
            <person name="Andersson K.M."/>
            <person name="Friman E."/>
            <person name="Kumar D."/>
            <person name="Tunlid A."/>
            <person name="Ahren D."/>
        </authorList>
    </citation>
    <scope>NUCLEOTIDE SEQUENCE [LARGE SCALE GENOMIC DNA]</scope>
    <source>
        <strain evidence="1 2">CBS 200.50</strain>
    </source>
</reference>
<organism evidence="1 2">
    <name type="scientific">Dactylellina haptotyla (strain CBS 200.50)</name>
    <name type="common">Nematode-trapping fungus</name>
    <name type="synonym">Monacrosporium haptotylum</name>
    <dbReference type="NCBI Taxonomy" id="1284197"/>
    <lineage>
        <taxon>Eukaryota</taxon>
        <taxon>Fungi</taxon>
        <taxon>Dikarya</taxon>
        <taxon>Ascomycota</taxon>
        <taxon>Pezizomycotina</taxon>
        <taxon>Orbiliomycetes</taxon>
        <taxon>Orbiliales</taxon>
        <taxon>Orbiliaceae</taxon>
        <taxon>Dactylellina</taxon>
    </lineage>
</organism>
<dbReference type="Proteomes" id="UP000015100">
    <property type="component" value="Unassembled WGS sequence"/>
</dbReference>
<accession>S8A212</accession>